<reference evidence="3" key="1">
    <citation type="submission" date="2022-07" db="EMBL/GenBank/DDBJ databases">
        <title>Phylogenomic reconstructions and comparative analyses of Kickxellomycotina fungi.</title>
        <authorList>
            <person name="Reynolds N.K."/>
            <person name="Stajich J.E."/>
            <person name="Barry K."/>
            <person name="Grigoriev I.V."/>
            <person name="Crous P."/>
            <person name="Smith M.E."/>
        </authorList>
    </citation>
    <scope>NUCLEOTIDE SEQUENCE</scope>
    <source>
        <strain evidence="3">NRRL 1566</strain>
    </source>
</reference>
<organism evidence="3 4">
    <name type="scientific">Coemansia brasiliensis</name>
    <dbReference type="NCBI Taxonomy" id="2650707"/>
    <lineage>
        <taxon>Eukaryota</taxon>
        <taxon>Fungi</taxon>
        <taxon>Fungi incertae sedis</taxon>
        <taxon>Zoopagomycota</taxon>
        <taxon>Kickxellomycotina</taxon>
        <taxon>Kickxellomycetes</taxon>
        <taxon>Kickxellales</taxon>
        <taxon>Kickxellaceae</taxon>
        <taxon>Coemansia</taxon>
    </lineage>
</organism>
<evidence type="ECO:0000256" key="2">
    <source>
        <dbReference type="SAM" id="SignalP"/>
    </source>
</evidence>
<protein>
    <submittedName>
        <fullName evidence="3">Uncharacterized protein</fullName>
    </submittedName>
</protein>
<sequence length="117" mass="13221">MKAALGFAALVLCWISCLNAGLASLCHSAFWGKKLESKYLVEVTMTTSLTHKHLVYETALPKPYRIVHVDPNGDGDDAENPDDMDWINRGHEEKARRRTRLKITVDEENQIHEVECG</sequence>
<feature type="region of interest" description="Disordered" evidence="1">
    <location>
        <begin position="70"/>
        <end position="90"/>
    </location>
</feature>
<keyword evidence="4" id="KW-1185">Reference proteome</keyword>
<gene>
    <name evidence="3" type="ORF">IWW36_003993</name>
</gene>
<evidence type="ECO:0000313" key="4">
    <source>
        <dbReference type="Proteomes" id="UP001139887"/>
    </source>
</evidence>
<dbReference type="EMBL" id="JANBUW010000372">
    <property type="protein sequence ID" value="KAJ2847165.1"/>
    <property type="molecule type" value="Genomic_DNA"/>
</dbReference>
<dbReference type="Proteomes" id="UP001139887">
    <property type="component" value="Unassembled WGS sequence"/>
</dbReference>
<comment type="caution">
    <text evidence="3">The sequence shown here is derived from an EMBL/GenBank/DDBJ whole genome shotgun (WGS) entry which is preliminary data.</text>
</comment>
<feature type="signal peptide" evidence="2">
    <location>
        <begin position="1"/>
        <end position="23"/>
    </location>
</feature>
<feature type="chain" id="PRO_5040859305" evidence="2">
    <location>
        <begin position="24"/>
        <end position="117"/>
    </location>
</feature>
<name>A0A9W8LZ81_9FUNG</name>
<proteinExistence type="predicted"/>
<dbReference type="AlphaFoldDB" id="A0A9W8LZ81"/>
<dbReference type="OrthoDB" id="1068471at2759"/>
<keyword evidence="2" id="KW-0732">Signal</keyword>
<evidence type="ECO:0000256" key="1">
    <source>
        <dbReference type="SAM" id="MobiDB-lite"/>
    </source>
</evidence>
<evidence type="ECO:0000313" key="3">
    <source>
        <dbReference type="EMBL" id="KAJ2847165.1"/>
    </source>
</evidence>
<accession>A0A9W8LZ81</accession>
<feature type="compositionally biased region" description="Acidic residues" evidence="1">
    <location>
        <begin position="73"/>
        <end position="85"/>
    </location>
</feature>